<evidence type="ECO:0000256" key="6">
    <source>
        <dbReference type="ARBA" id="ARBA00022490"/>
    </source>
</evidence>
<dbReference type="GO" id="GO:0009001">
    <property type="term" value="F:serine O-acetyltransferase activity"/>
    <property type="evidence" value="ECO:0007669"/>
    <property type="project" value="UniProtKB-EC"/>
</dbReference>
<dbReference type="PANTHER" id="PTHR42811">
    <property type="entry name" value="SERINE ACETYLTRANSFERASE"/>
    <property type="match status" value="1"/>
</dbReference>
<evidence type="ECO:0000256" key="3">
    <source>
        <dbReference type="ARBA" id="ARBA00007274"/>
    </source>
</evidence>
<dbReference type="NCBIfam" id="NF008349">
    <property type="entry name" value="PRK11132.1"/>
    <property type="match status" value="1"/>
</dbReference>
<sequence>MLYVEPKHIWDHIKTEIYKLSASEPMLSRFYHTTLLQHTDLGHALSYMLSNKLASPIIPATTLREIIQDAYQTDQSMIMSAAYDIYATRHRDPTVDKYSTPILYFKGFHALQAYRITHWLWNTGRRDLARYLQNETSVSFSVDIHPAAKLGRGIMLDHATGIVIGETAIVADNVSILQSVTLGGTGKDSGDRHPKIHEWVMIGAGAKILGNIEIGRWAKIGAGSVVLQPVPPHTTVAGVPANIVRKKQNNNMQSIKIDPHFNKAFPGFEFGDGI</sequence>
<comment type="subcellular location">
    <subcellularLocation>
        <location evidence="1">Cytoplasm</location>
    </subcellularLocation>
</comment>
<dbReference type="AlphaFoldDB" id="A0A451D9A6"/>
<comment type="catalytic activity">
    <reaction evidence="12">
        <text>L-serine + acetyl-CoA = O-acetyl-L-serine + CoA</text>
        <dbReference type="Rhea" id="RHEA:24560"/>
        <dbReference type="ChEBI" id="CHEBI:33384"/>
        <dbReference type="ChEBI" id="CHEBI:57287"/>
        <dbReference type="ChEBI" id="CHEBI:57288"/>
        <dbReference type="ChEBI" id="CHEBI:58340"/>
        <dbReference type="EC" id="2.3.1.30"/>
    </reaction>
</comment>
<dbReference type="Pfam" id="PF06426">
    <property type="entry name" value="SATase_N"/>
    <property type="match status" value="1"/>
</dbReference>
<gene>
    <name evidence="14" type="primary">cysE</name>
    <name evidence="14" type="ORF">ERCIKOCA2762_049</name>
</gene>
<dbReference type="SMART" id="SM00971">
    <property type="entry name" value="SATase_N"/>
    <property type="match status" value="1"/>
</dbReference>
<dbReference type="GO" id="GO:0005737">
    <property type="term" value="C:cytoplasm"/>
    <property type="evidence" value="ECO:0007669"/>
    <property type="project" value="UniProtKB-SubCell"/>
</dbReference>
<evidence type="ECO:0000256" key="1">
    <source>
        <dbReference type="ARBA" id="ARBA00004496"/>
    </source>
</evidence>
<dbReference type="InterPro" id="IPR010493">
    <property type="entry name" value="Ser_AcTrfase_N"/>
</dbReference>
<dbReference type="CDD" id="cd03354">
    <property type="entry name" value="LbH_SAT"/>
    <property type="match status" value="1"/>
</dbReference>
<evidence type="ECO:0000256" key="2">
    <source>
        <dbReference type="ARBA" id="ARBA00004876"/>
    </source>
</evidence>
<dbReference type="InterPro" id="IPR018357">
    <property type="entry name" value="Hexapep_transf_CS"/>
</dbReference>
<keyword evidence="9" id="KW-0677">Repeat</keyword>
<comment type="pathway">
    <text evidence="2">Amino-acid biosynthesis; L-cysteine biosynthesis; L-cysteine from L-serine: step 1/2.</text>
</comment>
<name>A0A451D9A6_9GAMM</name>
<keyword evidence="8 14" id="KW-0808">Transferase</keyword>
<dbReference type="InterPro" id="IPR045304">
    <property type="entry name" value="LbH_SAT"/>
</dbReference>
<dbReference type="Pfam" id="PF00132">
    <property type="entry name" value="Hexapep"/>
    <property type="match status" value="1"/>
</dbReference>
<feature type="domain" description="Serine acetyltransferase N-terminal" evidence="13">
    <location>
        <begin position="9"/>
        <end position="113"/>
    </location>
</feature>
<dbReference type="NCBIfam" id="TIGR01172">
    <property type="entry name" value="cysE"/>
    <property type="match status" value="1"/>
</dbReference>
<dbReference type="FunFam" id="2.160.10.10:FF:000002">
    <property type="entry name" value="Serine acetyltransferase"/>
    <property type="match status" value="1"/>
</dbReference>
<protein>
    <recommendedName>
        <fullName evidence="5">Serine acetyltransferase</fullName>
        <ecNumber evidence="4">2.3.1.30</ecNumber>
    </recommendedName>
</protein>
<keyword evidence="11 14" id="KW-0012">Acyltransferase</keyword>
<proteinExistence type="inferred from homology"/>
<accession>A0A451D9A6</accession>
<dbReference type="PROSITE" id="PS00101">
    <property type="entry name" value="HEXAPEP_TRANSFERASES"/>
    <property type="match status" value="1"/>
</dbReference>
<evidence type="ECO:0000256" key="12">
    <source>
        <dbReference type="ARBA" id="ARBA00049486"/>
    </source>
</evidence>
<dbReference type="Gene3D" id="1.10.3130.10">
    <property type="entry name" value="serine acetyltransferase, domain 1"/>
    <property type="match status" value="1"/>
</dbReference>
<organism evidence="14 15">
    <name type="scientific">Candidatus Erwinia haradaeae</name>
    <dbReference type="NCBI Taxonomy" id="1922217"/>
    <lineage>
        <taxon>Bacteria</taxon>
        <taxon>Pseudomonadati</taxon>
        <taxon>Pseudomonadota</taxon>
        <taxon>Gammaproteobacteria</taxon>
        <taxon>Enterobacterales</taxon>
        <taxon>Erwiniaceae</taxon>
        <taxon>Erwinia</taxon>
    </lineage>
</organism>
<evidence type="ECO:0000256" key="5">
    <source>
        <dbReference type="ARBA" id="ARBA00018522"/>
    </source>
</evidence>
<evidence type="ECO:0000259" key="13">
    <source>
        <dbReference type="SMART" id="SM00971"/>
    </source>
</evidence>
<dbReference type="InterPro" id="IPR042122">
    <property type="entry name" value="Ser_AcTrfase_N_sf"/>
</dbReference>
<evidence type="ECO:0000256" key="7">
    <source>
        <dbReference type="ARBA" id="ARBA00022605"/>
    </source>
</evidence>
<dbReference type="InterPro" id="IPR053376">
    <property type="entry name" value="Serine_acetyltransferase"/>
</dbReference>
<dbReference type="RefSeq" id="WP_157988753.1">
    <property type="nucleotide sequence ID" value="NZ_LR217715.1"/>
</dbReference>
<dbReference type="EMBL" id="LR217715">
    <property type="protein sequence ID" value="VFP82801.1"/>
    <property type="molecule type" value="Genomic_DNA"/>
</dbReference>
<dbReference type="UniPathway" id="UPA00136">
    <property type="reaction ID" value="UER00199"/>
</dbReference>
<dbReference type="InterPro" id="IPR001451">
    <property type="entry name" value="Hexapep"/>
</dbReference>
<dbReference type="NCBIfam" id="NF041874">
    <property type="entry name" value="EPS_EpsC"/>
    <property type="match status" value="1"/>
</dbReference>
<keyword evidence="7" id="KW-0028">Amino-acid biosynthesis</keyword>
<evidence type="ECO:0000256" key="10">
    <source>
        <dbReference type="ARBA" id="ARBA00023192"/>
    </source>
</evidence>
<dbReference type="OrthoDB" id="9801456at2"/>
<dbReference type="Proteomes" id="UP000294368">
    <property type="component" value="Chromosome"/>
</dbReference>
<dbReference type="EC" id="2.3.1.30" evidence="4"/>
<dbReference type="GO" id="GO:0006535">
    <property type="term" value="P:cysteine biosynthetic process from serine"/>
    <property type="evidence" value="ECO:0007669"/>
    <property type="project" value="InterPro"/>
</dbReference>
<evidence type="ECO:0000256" key="9">
    <source>
        <dbReference type="ARBA" id="ARBA00022737"/>
    </source>
</evidence>
<reference evidence="14 15" key="1">
    <citation type="submission" date="2019-02" db="EMBL/GenBank/DDBJ databases">
        <authorList>
            <person name="Manzano-Marin A."/>
            <person name="Manzano-Marin A."/>
        </authorList>
    </citation>
    <scope>NUCLEOTIDE SEQUENCE [LARGE SCALE GENOMIC DNA]</scope>
    <source>
        <strain evidence="14 15">ErCikochiana</strain>
    </source>
</reference>
<dbReference type="SUPFAM" id="SSF51161">
    <property type="entry name" value="Trimeric LpxA-like enzymes"/>
    <property type="match status" value="1"/>
</dbReference>
<keyword evidence="6" id="KW-0963">Cytoplasm</keyword>
<evidence type="ECO:0000256" key="4">
    <source>
        <dbReference type="ARBA" id="ARBA00013266"/>
    </source>
</evidence>
<dbReference type="InterPro" id="IPR011004">
    <property type="entry name" value="Trimer_LpxA-like_sf"/>
</dbReference>
<evidence type="ECO:0000256" key="8">
    <source>
        <dbReference type="ARBA" id="ARBA00022679"/>
    </source>
</evidence>
<evidence type="ECO:0000313" key="15">
    <source>
        <dbReference type="Proteomes" id="UP000294368"/>
    </source>
</evidence>
<dbReference type="FunFam" id="1.10.3130.10:FF:000001">
    <property type="entry name" value="Acetyltransferase"/>
    <property type="match status" value="1"/>
</dbReference>
<keyword evidence="10" id="KW-0198">Cysteine biosynthesis</keyword>
<evidence type="ECO:0000256" key="11">
    <source>
        <dbReference type="ARBA" id="ARBA00023315"/>
    </source>
</evidence>
<evidence type="ECO:0000313" key="14">
    <source>
        <dbReference type="EMBL" id="VFP82801.1"/>
    </source>
</evidence>
<dbReference type="InterPro" id="IPR005881">
    <property type="entry name" value="Ser_O-AcTrfase"/>
</dbReference>
<comment type="similarity">
    <text evidence="3">Belongs to the transferase hexapeptide repeat family.</text>
</comment>
<dbReference type="Gene3D" id="2.160.10.10">
    <property type="entry name" value="Hexapeptide repeat proteins"/>
    <property type="match status" value="1"/>
</dbReference>